<reference evidence="1" key="2">
    <citation type="journal article" date="2022" name="New Phytol.">
        <title>Evolutionary transition to the ectomycorrhizal habit in the genomes of a hyperdiverse lineage of mushroom-forming fungi.</title>
        <authorList>
            <person name="Looney B."/>
            <person name="Miyauchi S."/>
            <person name="Morin E."/>
            <person name="Drula E."/>
            <person name="Courty P.E."/>
            <person name="Kohler A."/>
            <person name="Kuo A."/>
            <person name="LaButti K."/>
            <person name="Pangilinan J."/>
            <person name="Lipzen A."/>
            <person name="Riley R."/>
            <person name="Andreopoulos W."/>
            <person name="He G."/>
            <person name="Johnson J."/>
            <person name="Nolan M."/>
            <person name="Tritt A."/>
            <person name="Barry K.W."/>
            <person name="Grigoriev I.V."/>
            <person name="Nagy L.G."/>
            <person name="Hibbett D."/>
            <person name="Henrissat B."/>
            <person name="Matheny P.B."/>
            <person name="Labbe J."/>
            <person name="Martin F.M."/>
        </authorList>
    </citation>
    <scope>NUCLEOTIDE SEQUENCE</scope>
    <source>
        <strain evidence="1">FP105234-sp</strain>
    </source>
</reference>
<protein>
    <submittedName>
        <fullName evidence="1">Uncharacterized protein</fullName>
    </submittedName>
</protein>
<evidence type="ECO:0000313" key="1">
    <source>
        <dbReference type="EMBL" id="KAI0051587.1"/>
    </source>
</evidence>
<dbReference type="EMBL" id="MU275851">
    <property type="protein sequence ID" value="KAI0051587.1"/>
    <property type="molecule type" value="Genomic_DNA"/>
</dbReference>
<dbReference type="Proteomes" id="UP000814033">
    <property type="component" value="Unassembled WGS sequence"/>
</dbReference>
<name>A0ACB8S5Z6_9AGAM</name>
<comment type="caution">
    <text evidence="1">The sequence shown here is derived from an EMBL/GenBank/DDBJ whole genome shotgun (WGS) entry which is preliminary data.</text>
</comment>
<proteinExistence type="predicted"/>
<accession>A0ACB8S5Z6</accession>
<keyword evidence="2" id="KW-1185">Reference proteome</keyword>
<sequence>MAPAFGTRRKVKKNARWQRPCFIRHAGFGSLKATQCRLTVPDMISSVVRHQSIRMVNCFKMPEHYSERLYTDTIRSSYGDYPNTDGTLLWLSGVMLVSIQSHAVLNEKYTSSAHVYDQLCLPDRAARHTSTHEHAGFHLIARGRRDEYGDQTTLVY</sequence>
<organism evidence="1 2">
    <name type="scientific">Auriscalpium vulgare</name>
    <dbReference type="NCBI Taxonomy" id="40419"/>
    <lineage>
        <taxon>Eukaryota</taxon>
        <taxon>Fungi</taxon>
        <taxon>Dikarya</taxon>
        <taxon>Basidiomycota</taxon>
        <taxon>Agaricomycotina</taxon>
        <taxon>Agaricomycetes</taxon>
        <taxon>Russulales</taxon>
        <taxon>Auriscalpiaceae</taxon>
        <taxon>Auriscalpium</taxon>
    </lineage>
</organism>
<gene>
    <name evidence="1" type="ORF">FA95DRAFT_238685</name>
</gene>
<evidence type="ECO:0000313" key="2">
    <source>
        <dbReference type="Proteomes" id="UP000814033"/>
    </source>
</evidence>
<reference evidence="1" key="1">
    <citation type="submission" date="2021-02" db="EMBL/GenBank/DDBJ databases">
        <authorList>
            <consortium name="DOE Joint Genome Institute"/>
            <person name="Ahrendt S."/>
            <person name="Looney B.P."/>
            <person name="Miyauchi S."/>
            <person name="Morin E."/>
            <person name="Drula E."/>
            <person name="Courty P.E."/>
            <person name="Chicoki N."/>
            <person name="Fauchery L."/>
            <person name="Kohler A."/>
            <person name="Kuo A."/>
            <person name="Labutti K."/>
            <person name="Pangilinan J."/>
            <person name="Lipzen A."/>
            <person name="Riley R."/>
            <person name="Andreopoulos W."/>
            <person name="He G."/>
            <person name="Johnson J."/>
            <person name="Barry K.W."/>
            <person name="Grigoriev I.V."/>
            <person name="Nagy L."/>
            <person name="Hibbett D."/>
            <person name="Henrissat B."/>
            <person name="Matheny P.B."/>
            <person name="Labbe J."/>
            <person name="Martin F."/>
        </authorList>
    </citation>
    <scope>NUCLEOTIDE SEQUENCE</scope>
    <source>
        <strain evidence="1">FP105234-sp</strain>
    </source>
</reference>